<reference evidence="3" key="1">
    <citation type="submission" date="2021-06" db="EMBL/GenBank/DDBJ databases">
        <authorList>
            <consortium name="DOE Joint Genome Institute"/>
            <person name="Mondo S.J."/>
            <person name="Amses K.R."/>
            <person name="Simmons D.R."/>
            <person name="Longcore J.E."/>
            <person name="Seto K."/>
            <person name="Alves G.H."/>
            <person name="Bonds A.E."/>
            <person name="Quandt C.A."/>
            <person name="Davis W.J."/>
            <person name="Chang Y."/>
            <person name="Letcher P.M."/>
            <person name="Powell M.J."/>
            <person name="Kuo A."/>
            <person name="Labutti K."/>
            <person name="Pangilinan J."/>
            <person name="Andreopoulos W."/>
            <person name="Tritt A."/>
            <person name="Riley R."/>
            <person name="Hundley H."/>
            <person name="Johnson J."/>
            <person name="Lipzen A."/>
            <person name="Barry K."/>
            <person name="Berbee M.L."/>
            <person name="Buchler N.E."/>
            <person name="Grigoriev I.V."/>
            <person name="Spatafora J.W."/>
            <person name="Stajich J.E."/>
            <person name="James T.Y."/>
        </authorList>
    </citation>
    <scope>NUCLEOTIDE SEQUENCE</scope>
    <source>
        <strain evidence="3">AG</strain>
    </source>
</reference>
<name>A0AAD5HGS0_UMBRA</name>
<sequence length="264" mass="28264">MSVTLSNCLSTPSAPATGVLQGSVLSPHLYSIYINSLPGELRVCASNHTTKVGETSVAINALLFADDVALIGSATKVQAMLDIASDHSLRLGYRWSPSKCAVLNADGSHISLYGETLPQVDEFVYQGVPFIKQGMSTEALIRHRSSGTILAMAALQAIGARPSGFSALLSSYLYRRQFIRPKFEYALAICRLTATDSKALEDLQNRCPRMMTGGHRTSSTVTRGPAAGLSTSSPSTTCSSIWQTHLPPEKPSLLYTSFTFTTGP</sequence>
<feature type="region of interest" description="Disordered" evidence="1">
    <location>
        <begin position="208"/>
        <end position="234"/>
    </location>
</feature>
<dbReference type="Pfam" id="PF00078">
    <property type="entry name" value="RVT_1"/>
    <property type="match status" value="1"/>
</dbReference>
<accession>A0AAD5HGS0</accession>
<dbReference type="GeneID" id="75918194"/>
<protein>
    <recommendedName>
        <fullName evidence="2">Reverse transcriptase domain-containing protein</fullName>
    </recommendedName>
</protein>
<dbReference type="PANTHER" id="PTHR47027:SF20">
    <property type="entry name" value="REVERSE TRANSCRIPTASE-LIKE PROTEIN WITH RNA-DIRECTED DNA POLYMERASE DOMAIN"/>
    <property type="match status" value="1"/>
</dbReference>
<feature type="domain" description="Reverse transcriptase" evidence="2">
    <location>
        <begin position="1"/>
        <end position="117"/>
    </location>
</feature>
<proteinExistence type="predicted"/>
<organism evidence="3 4">
    <name type="scientific">Umbelopsis ramanniana AG</name>
    <dbReference type="NCBI Taxonomy" id="1314678"/>
    <lineage>
        <taxon>Eukaryota</taxon>
        <taxon>Fungi</taxon>
        <taxon>Fungi incertae sedis</taxon>
        <taxon>Mucoromycota</taxon>
        <taxon>Mucoromycotina</taxon>
        <taxon>Umbelopsidomycetes</taxon>
        <taxon>Umbelopsidales</taxon>
        <taxon>Umbelopsidaceae</taxon>
        <taxon>Umbelopsis</taxon>
    </lineage>
</organism>
<dbReference type="Proteomes" id="UP001206595">
    <property type="component" value="Unassembled WGS sequence"/>
</dbReference>
<gene>
    <name evidence="3" type="ORF">K450DRAFT_267808</name>
</gene>
<keyword evidence="4" id="KW-1185">Reference proteome</keyword>
<dbReference type="InterPro" id="IPR000477">
    <property type="entry name" value="RT_dom"/>
</dbReference>
<evidence type="ECO:0000313" key="4">
    <source>
        <dbReference type="Proteomes" id="UP001206595"/>
    </source>
</evidence>
<dbReference type="PROSITE" id="PS50878">
    <property type="entry name" value="RT_POL"/>
    <property type="match status" value="1"/>
</dbReference>
<dbReference type="RefSeq" id="XP_051448789.1">
    <property type="nucleotide sequence ID" value="XM_051592852.1"/>
</dbReference>
<reference evidence="3" key="2">
    <citation type="journal article" date="2022" name="Proc. Natl. Acad. Sci. U.S.A.">
        <title>Diploid-dominant life cycles characterize the early evolution of Fungi.</title>
        <authorList>
            <person name="Amses K.R."/>
            <person name="Simmons D.R."/>
            <person name="Longcore J.E."/>
            <person name="Mondo S.J."/>
            <person name="Seto K."/>
            <person name="Jeronimo G.H."/>
            <person name="Bonds A.E."/>
            <person name="Quandt C.A."/>
            <person name="Davis W.J."/>
            <person name="Chang Y."/>
            <person name="Federici B.A."/>
            <person name="Kuo A."/>
            <person name="LaButti K."/>
            <person name="Pangilinan J."/>
            <person name="Andreopoulos W."/>
            <person name="Tritt A."/>
            <person name="Riley R."/>
            <person name="Hundley H."/>
            <person name="Johnson J."/>
            <person name="Lipzen A."/>
            <person name="Barry K."/>
            <person name="Lang B.F."/>
            <person name="Cuomo C.A."/>
            <person name="Buchler N.E."/>
            <person name="Grigoriev I.V."/>
            <person name="Spatafora J.W."/>
            <person name="Stajich J.E."/>
            <person name="James T.Y."/>
        </authorList>
    </citation>
    <scope>NUCLEOTIDE SEQUENCE</scope>
    <source>
        <strain evidence="3">AG</strain>
    </source>
</reference>
<evidence type="ECO:0000256" key="1">
    <source>
        <dbReference type="SAM" id="MobiDB-lite"/>
    </source>
</evidence>
<dbReference type="PANTHER" id="PTHR47027">
    <property type="entry name" value="REVERSE TRANSCRIPTASE DOMAIN-CONTAINING PROTEIN"/>
    <property type="match status" value="1"/>
</dbReference>
<evidence type="ECO:0000313" key="3">
    <source>
        <dbReference type="EMBL" id="KAI8583785.1"/>
    </source>
</evidence>
<dbReference type="AlphaFoldDB" id="A0AAD5HGS0"/>
<evidence type="ECO:0000259" key="2">
    <source>
        <dbReference type="PROSITE" id="PS50878"/>
    </source>
</evidence>
<comment type="caution">
    <text evidence="3">The sequence shown here is derived from an EMBL/GenBank/DDBJ whole genome shotgun (WGS) entry which is preliminary data.</text>
</comment>
<dbReference type="EMBL" id="MU620894">
    <property type="protein sequence ID" value="KAI8583785.1"/>
    <property type="molecule type" value="Genomic_DNA"/>
</dbReference>